<evidence type="ECO:0000313" key="3">
    <source>
        <dbReference type="EMBL" id="KIH59998.1"/>
    </source>
</evidence>
<keyword evidence="1" id="KW-0732">Signal</keyword>
<dbReference type="AlphaFoldDB" id="A0A0C2CSZ5"/>
<dbReference type="SMART" id="SM00198">
    <property type="entry name" value="SCP"/>
    <property type="match status" value="2"/>
</dbReference>
<evidence type="ECO:0000256" key="1">
    <source>
        <dbReference type="SAM" id="SignalP"/>
    </source>
</evidence>
<dbReference type="OrthoDB" id="5874910at2759"/>
<evidence type="ECO:0000259" key="2">
    <source>
        <dbReference type="SMART" id="SM00198"/>
    </source>
</evidence>
<reference evidence="3 4" key="1">
    <citation type="submission" date="2013-12" db="EMBL/GenBank/DDBJ databases">
        <title>Draft genome of the parsitic nematode Ancylostoma duodenale.</title>
        <authorList>
            <person name="Mitreva M."/>
        </authorList>
    </citation>
    <scope>NUCLEOTIDE SEQUENCE [LARGE SCALE GENOMIC DNA]</scope>
    <source>
        <strain evidence="3 4">Zhejiang</strain>
    </source>
</reference>
<dbReference type="InterPro" id="IPR035940">
    <property type="entry name" value="CAP_sf"/>
</dbReference>
<proteinExistence type="predicted"/>
<dbReference type="Gene3D" id="3.40.33.10">
    <property type="entry name" value="CAP"/>
    <property type="match status" value="2"/>
</dbReference>
<dbReference type="InterPro" id="IPR001283">
    <property type="entry name" value="CRISP-related"/>
</dbReference>
<feature type="signal peptide" evidence="1">
    <location>
        <begin position="1"/>
        <end position="16"/>
    </location>
</feature>
<accession>A0A0C2CSZ5</accession>
<dbReference type="CDD" id="cd05380">
    <property type="entry name" value="CAP_euk"/>
    <property type="match status" value="2"/>
</dbReference>
<organism evidence="3 4">
    <name type="scientific">Ancylostoma duodenale</name>
    <dbReference type="NCBI Taxonomy" id="51022"/>
    <lineage>
        <taxon>Eukaryota</taxon>
        <taxon>Metazoa</taxon>
        <taxon>Ecdysozoa</taxon>
        <taxon>Nematoda</taxon>
        <taxon>Chromadorea</taxon>
        <taxon>Rhabditida</taxon>
        <taxon>Rhabditina</taxon>
        <taxon>Rhabditomorpha</taxon>
        <taxon>Strongyloidea</taxon>
        <taxon>Ancylostomatidae</taxon>
        <taxon>Ancylostomatinae</taxon>
        <taxon>Ancylostoma</taxon>
    </lineage>
</organism>
<feature type="domain" description="SCP" evidence="2">
    <location>
        <begin position="205"/>
        <end position="344"/>
    </location>
</feature>
<dbReference type="Proteomes" id="UP000054047">
    <property type="component" value="Unassembled WGS sequence"/>
</dbReference>
<gene>
    <name evidence="3" type="ORF">ANCDUO_09757</name>
</gene>
<protein>
    <submittedName>
        <fullName evidence="3">SCP-like protein</fullName>
    </submittedName>
</protein>
<feature type="domain" description="SCP" evidence="2">
    <location>
        <begin position="27"/>
        <end position="194"/>
    </location>
</feature>
<dbReference type="Pfam" id="PF00188">
    <property type="entry name" value="CAP"/>
    <property type="match status" value="2"/>
</dbReference>
<sequence>MRLMIALLAVATAAYAAPPVKCVLDKGIQEQILNFHNQKRERVAKGLEGNFGPAKNMYKLKWSCRLERLAKKYSQQCLDRTDKFMGLGSYGASLVRALQFCYWKFRYINSGFSPNPKEAKDFVKLALDEWWKPAQQHYLRPDNRYPGPHFATAANIINSETTQVGCSYSDCPIFGKPEKLGILCLYDDIGYLEDRVLYDSGDYCKKNKDCTTYRGSKSLVASGEAEDKLIKNGKGFAPKAANMRKLEYDCKLEEMAEKYARACVDEHSSKESRMISGEEAGENIFTISVYDADYIKAAEWATRAWFRELKDHGVDDGTNNICRVRNGMTDKIRNTFLDLHNDIRKDADANNFSSRI</sequence>
<dbReference type="PANTHER" id="PTHR10334">
    <property type="entry name" value="CYSTEINE-RICH SECRETORY PROTEIN-RELATED"/>
    <property type="match status" value="1"/>
</dbReference>
<dbReference type="InterPro" id="IPR014044">
    <property type="entry name" value="CAP_dom"/>
</dbReference>
<dbReference type="SUPFAM" id="SSF55797">
    <property type="entry name" value="PR-1-like"/>
    <property type="match status" value="2"/>
</dbReference>
<keyword evidence="4" id="KW-1185">Reference proteome</keyword>
<dbReference type="EMBL" id="KN731392">
    <property type="protein sequence ID" value="KIH59998.1"/>
    <property type="molecule type" value="Genomic_DNA"/>
</dbReference>
<name>A0A0C2CSZ5_9BILA</name>
<feature type="chain" id="PRO_5002159286" evidence="1">
    <location>
        <begin position="17"/>
        <end position="356"/>
    </location>
</feature>
<evidence type="ECO:0000313" key="4">
    <source>
        <dbReference type="Proteomes" id="UP000054047"/>
    </source>
</evidence>